<evidence type="ECO:0000256" key="1">
    <source>
        <dbReference type="SAM" id="Phobius"/>
    </source>
</evidence>
<evidence type="ECO:0000313" key="2">
    <source>
        <dbReference type="EMBL" id="QHU16554.1"/>
    </source>
</evidence>
<keyword evidence="1" id="KW-0472">Membrane</keyword>
<dbReference type="EMBL" id="MN740886">
    <property type="protein sequence ID" value="QHU16554.1"/>
    <property type="molecule type" value="Genomic_DNA"/>
</dbReference>
<feature type="transmembrane region" description="Helical" evidence="1">
    <location>
        <begin position="6"/>
        <end position="26"/>
    </location>
</feature>
<accession>A0A6C0KJP6</accession>
<protein>
    <submittedName>
        <fullName evidence="2">Uncharacterized protein</fullName>
    </submittedName>
</protein>
<keyword evidence="1" id="KW-0812">Transmembrane</keyword>
<reference evidence="2" key="1">
    <citation type="journal article" date="2020" name="Nature">
        <title>Giant virus diversity and host interactions through global metagenomics.</title>
        <authorList>
            <person name="Schulz F."/>
            <person name="Roux S."/>
            <person name="Paez-Espino D."/>
            <person name="Jungbluth S."/>
            <person name="Walsh D.A."/>
            <person name="Denef V.J."/>
            <person name="McMahon K.D."/>
            <person name="Konstantinidis K.T."/>
            <person name="Eloe-Fadrosh E.A."/>
            <person name="Kyrpides N.C."/>
            <person name="Woyke T."/>
        </authorList>
    </citation>
    <scope>NUCLEOTIDE SEQUENCE</scope>
    <source>
        <strain evidence="2">GVMAG-S-3300012000-53</strain>
    </source>
</reference>
<keyword evidence="1" id="KW-1133">Transmembrane helix</keyword>
<name>A0A6C0KJP6_9ZZZZ</name>
<proteinExistence type="predicted"/>
<sequence length="79" mass="8971">MGFFTKYIHMPAFILSLIIGFIAVYLTMPDTRKIYVYPTPENVSILQYKDKTNTCFSFKQTEVPCPKNSADISVVPAQS</sequence>
<dbReference type="AlphaFoldDB" id="A0A6C0KJP6"/>
<organism evidence="2">
    <name type="scientific">viral metagenome</name>
    <dbReference type="NCBI Taxonomy" id="1070528"/>
    <lineage>
        <taxon>unclassified sequences</taxon>
        <taxon>metagenomes</taxon>
        <taxon>organismal metagenomes</taxon>
    </lineage>
</organism>